<dbReference type="Proteomes" id="UP001500827">
    <property type="component" value="Unassembled WGS sequence"/>
</dbReference>
<evidence type="ECO:0000313" key="2">
    <source>
        <dbReference type="Proteomes" id="UP001500827"/>
    </source>
</evidence>
<accession>A0ABP7LJV5</accession>
<proteinExistence type="predicted"/>
<name>A0ABP7LJV5_9SPHN</name>
<comment type="caution">
    <text evidence="1">The sequence shown here is derived from an EMBL/GenBank/DDBJ whole genome shotgun (WGS) entry which is preliminary data.</text>
</comment>
<gene>
    <name evidence="1" type="ORF">GCM10022276_20640</name>
</gene>
<dbReference type="EMBL" id="BAABBM010000001">
    <property type="protein sequence ID" value="GAA3901782.1"/>
    <property type="molecule type" value="Genomic_DNA"/>
</dbReference>
<reference evidence="2" key="1">
    <citation type="journal article" date="2019" name="Int. J. Syst. Evol. Microbiol.">
        <title>The Global Catalogue of Microorganisms (GCM) 10K type strain sequencing project: providing services to taxonomists for standard genome sequencing and annotation.</title>
        <authorList>
            <consortium name="The Broad Institute Genomics Platform"/>
            <consortium name="The Broad Institute Genome Sequencing Center for Infectious Disease"/>
            <person name="Wu L."/>
            <person name="Ma J."/>
        </authorList>
    </citation>
    <scope>NUCLEOTIDE SEQUENCE [LARGE SCALE GENOMIC DNA]</scope>
    <source>
        <strain evidence="2">JCM 17543</strain>
    </source>
</reference>
<evidence type="ECO:0000313" key="1">
    <source>
        <dbReference type="EMBL" id="GAA3901782.1"/>
    </source>
</evidence>
<sequence length="89" mass="9493">MNHKLPLITLGIVAASSPLRAQPEVAPASVAPSAPADARYCLRVDPIIGSRMETIQCRTRDDWASLEVDVDQEWADNGVRVIGPGGMPA</sequence>
<keyword evidence="2" id="KW-1185">Reference proteome</keyword>
<organism evidence="1 2">
    <name type="scientific">Sphingomonas limnosediminicola</name>
    <dbReference type="NCBI Taxonomy" id="940133"/>
    <lineage>
        <taxon>Bacteria</taxon>
        <taxon>Pseudomonadati</taxon>
        <taxon>Pseudomonadota</taxon>
        <taxon>Alphaproteobacteria</taxon>
        <taxon>Sphingomonadales</taxon>
        <taxon>Sphingomonadaceae</taxon>
        <taxon>Sphingomonas</taxon>
    </lineage>
</organism>
<protein>
    <submittedName>
        <fullName evidence="1">Uncharacterized protein</fullName>
    </submittedName>
</protein>
<dbReference type="RefSeq" id="WP_344699604.1">
    <property type="nucleotide sequence ID" value="NZ_BAABBM010000001.1"/>
</dbReference>